<dbReference type="EMBL" id="JBHRTP010000031">
    <property type="protein sequence ID" value="MFC3108388.1"/>
    <property type="molecule type" value="Genomic_DNA"/>
</dbReference>
<gene>
    <name evidence="2" type="ORF">ACFOFO_10510</name>
</gene>
<organism evidence="2 3">
    <name type="scientific">Undibacterium arcticum</name>
    <dbReference type="NCBI Taxonomy" id="1762892"/>
    <lineage>
        <taxon>Bacteria</taxon>
        <taxon>Pseudomonadati</taxon>
        <taxon>Pseudomonadota</taxon>
        <taxon>Betaproteobacteria</taxon>
        <taxon>Burkholderiales</taxon>
        <taxon>Oxalobacteraceae</taxon>
        <taxon>Undibacterium</taxon>
    </lineage>
</organism>
<protein>
    <submittedName>
        <fullName evidence="2">Heme NO-binding domain-containing protein</fullName>
    </submittedName>
</protein>
<proteinExistence type="predicted"/>
<sequence length="181" mass="20084">MLGMVFTEFMEMVEDRFSPAIADSVIESAKLPHGGAYTAVGYYAHEEIIALVVGLSKQTGIPVPDLVTAFGQHLLKRFSEIYPQMFASHTSLFSFVASIDAEIHREVRKLYPQAQLPRFTVLEIEERVMRLAYESPRSMEALAVGLMLGAAEHFGEQVKISHTAGTVEGRPATVFHIDKNT</sequence>
<dbReference type="SUPFAM" id="SSF111126">
    <property type="entry name" value="Ligand-binding domain in the NO signalling and Golgi transport"/>
    <property type="match status" value="1"/>
</dbReference>
<dbReference type="InterPro" id="IPR011644">
    <property type="entry name" value="Heme_NO-bd"/>
</dbReference>
<comment type="caution">
    <text evidence="2">The sequence shown here is derived from an EMBL/GenBank/DDBJ whole genome shotgun (WGS) entry which is preliminary data.</text>
</comment>
<keyword evidence="3" id="KW-1185">Reference proteome</keyword>
<evidence type="ECO:0000313" key="2">
    <source>
        <dbReference type="EMBL" id="MFC3108388.1"/>
    </source>
</evidence>
<evidence type="ECO:0000313" key="3">
    <source>
        <dbReference type="Proteomes" id="UP001595530"/>
    </source>
</evidence>
<dbReference type="InterPro" id="IPR024096">
    <property type="entry name" value="NO_sig/Golgi_transp_ligand-bd"/>
</dbReference>
<dbReference type="InterPro" id="IPR038158">
    <property type="entry name" value="H-NOX_domain_sf"/>
</dbReference>
<name>A0ABV7F2Q4_9BURK</name>
<dbReference type="Gene3D" id="3.90.1520.10">
    <property type="entry name" value="H-NOX domain"/>
    <property type="match status" value="1"/>
</dbReference>
<dbReference type="Proteomes" id="UP001595530">
    <property type="component" value="Unassembled WGS sequence"/>
</dbReference>
<dbReference type="Pfam" id="PF07700">
    <property type="entry name" value="HNOB"/>
    <property type="match status" value="1"/>
</dbReference>
<feature type="domain" description="Heme NO-binding" evidence="1">
    <location>
        <begin position="3"/>
        <end position="162"/>
    </location>
</feature>
<dbReference type="RefSeq" id="WP_390327675.1">
    <property type="nucleotide sequence ID" value="NZ_JBHRTP010000031.1"/>
</dbReference>
<evidence type="ECO:0000259" key="1">
    <source>
        <dbReference type="Pfam" id="PF07700"/>
    </source>
</evidence>
<accession>A0ABV7F2Q4</accession>
<reference evidence="3" key="1">
    <citation type="journal article" date="2019" name="Int. J. Syst. Evol. Microbiol.">
        <title>The Global Catalogue of Microorganisms (GCM) 10K type strain sequencing project: providing services to taxonomists for standard genome sequencing and annotation.</title>
        <authorList>
            <consortium name="The Broad Institute Genomics Platform"/>
            <consortium name="The Broad Institute Genome Sequencing Center for Infectious Disease"/>
            <person name="Wu L."/>
            <person name="Ma J."/>
        </authorList>
    </citation>
    <scope>NUCLEOTIDE SEQUENCE [LARGE SCALE GENOMIC DNA]</scope>
    <source>
        <strain evidence="3">KCTC 42986</strain>
    </source>
</reference>